<sequence length="465" mass="52422">MPEITYFHDIQVGQRFPLTIKRLGINGEGIGYYKRTIVFVKGALPDEVIVAEVTATAPKYVNAKIHTLRKKSPQRVEPRDADYYGHVGGIELEHLSYPAQLAFKVDVIRQSLEKFKPRGYQHYKLRPTIGMAEPYEYRDKAQFQVRELNGHVAAGLYQEHSHQLVDLKTFSTQRPATMQVIRYVVALLEELKVPIYNEEQNSGIVKTLVVRESFSTGHLQLTFITNSRKLPHKRELLSRIHTKMPQITSIMQNLNQGRTSLIWGEETFNLAGDDYITETLSGLTFKLSARAFFQLNPAQTAKMYALAREALQLAPHESLVDAYCGVGTIGLSLADTASEVRGMDIVPAAIADAQENTNLNHIDNAKYEVGKAEELLPQWLAAGFAPDALVVDPPRTGLDQALLHAILDSRPQKFVYISCNPSTLARDLVRLSEVYAVDYIQSIDMFPQTARVEAVVRLEKRNIYR</sequence>
<dbReference type="GO" id="GO:0070041">
    <property type="term" value="F:rRNA (uridine-C5-)-methyltransferase activity"/>
    <property type="evidence" value="ECO:0007669"/>
    <property type="project" value="TreeGrafter"/>
</dbReference>
<dbReference type="PROSITE" id="PS50926">
    <property type="entry name" value="TRAM"/>
    <property type="match status" value="1"/>
</dbReference>
<evidence type="ECO:0000256" key="2">
    <source>
        <dbReference type="PROSITE-ProRule" id="PRU10015"/>
    </source>
</evidence>
<dbReference type="PROSITE" id="PS51687">
    <property type="entry name" value="SAM_MT_RNA_M5U"/>
    <property type="match status" value="1"/>
</dbReference>
<dbReference type="GO" id="GO:0070475">
    <property type="term" value="P:rRNA base methylation"/>
    <property type="evidence" value="ECO:0007669"/>
    <property type="project" value="TreeGrafter"/>
</dbReference>
<protein>
    <submittedName>
        <fullName evidence="3">23S rRNA (Uracil-5-)-methyltransferase RumA</fullName>
    </submittedName>
</protein>
<dbReference type="Gene3D" id="2.40.50.1070">
    <property type="match status" value="1"/>
</dbReference>
<dbReference type="Pfam" id="PF05958">
    <property type="entry name" value="tRNA_U5-meth_tr"/>
    <property type="match status" value="1"/>
</dbReference>
<comment type="similarity">
    <text evidence="1">Belongs to the class I-like SAM-binding methyltransferase superfamily. RNA M5U methyltransferase family.</text>
</comment>
<dbReference type="AlphaFoldDB" id="A0A2D1KLF4"/>
<dbReference type="PROSITE" id="PS01230">
    <property type="entry name" value="TRMA_1"/>
    <property type="match status" value="1"/>
</dbReference>
<dbReference type="NCBIfam" id="TIGR00479">
    <property type="entry name" value="rumA"/>
    <property type="match status" value="1"/>
</dbReference>
<dbReference type="Gene3D" id="2.40.50.140">
    <property type="entry name" value="Nucleic acid-binding proteins"/>
    <property type="match status" value="1"/>
</dbReference>
<keyword evidence="1" id="KW-0949">S-adenosyl-L-methionine</keyword>
<dbReference type="Pfam" id="PF01938">
    <property type="entry name" value="TRAM"/>
    <property type="match status" value="1"/>
</dbReference>
<accession>A0A2D1KLF4</accession>
<feature type="active site" description="Nucleophile" evidence="1">
    <location>
        <position position="419"/>
    </location>
</feature>
<dbReference type="PROSITE" id="PS01231">
    <property type="entry name" value="TRMA_2"/>
    <property type="match status" value="1"/>
</dbReference>
<dbReference type="FunFam" id="3.40.50.150:FF:000009">
    <property type="entry name" value="23S rRNA (Uracil(1939)-C(5))-methyltransferase RlmD"/>
    <property type="match status" value="1"/>
</dbReference>
<dbReference type="SUPFAM" id="SSF53335">
    <property type="entry name" value="S-adenosyl-L-methionine-dependent methyltransferases"/>
    <property type="match status" value="1"/>
</dbReference>
<dbReference type="EMBL" id="CP017697">
    <property type="protein sequence ID" value="ATO42954.1"/>
    <property type="molecule type" value="Genomic_DNA"/>
</dbReference>
<dbReference type="InterPro" id="IPR010280">
    <property type="entry name" value="U5_MeTrfase_fam"/>
</dbReference>
<dbReference type="PANTHER" id="PTHR11061">
    <property type="entry name" value="RNA M5U METHYLTRANSFERASE"/>
    <property type="match status" value="1"/>
</dbReference>
<evidence type="ECO:0000313" key="3">
    <source>
        <dbReference type="EMBL" id="ATO42954.1"/>
    </source>
</evidence>
<dbReference type="OrthoDB" id="9804590at2"/>
<organism evidence="3 4">
    <name type="scientific">Loigolactobacillus coryniformis subsp. torquens DSM 20004 = KCTC 3535</name>
    <dbReference type="NCBI Taxonomy" id="1423822"/>
    <lineage>
        <taxon>Bacteria</taxon>
        <taxon>Bacillati</taxon>
        <taxon>Bacillota</taxon>
        <taxon>Bacilli</taxon>
        <taxon>Lactobacillales</taxon>
        <taxon>Lactobacillaceae</taxon>
        <taxon>Loigolactobacillus</taxon>
    </lineage>
</organism>
<dbReference type="Gene3D" id="3.40.50.150">
    <property type="entry name" value="Vaccinia Virus protein VP39"/>
    <property type="match status" value="1"/>
</dbReference>
<dbReference type="InterPro" id="IPR012340">
    <property type="entry name" value="NA-bd_OB-fold"/>
</dbReference>
<dbReference type="SUPFAM" id="SSF50249">
    <property type="entry name" value="Nucleic acid-binding proteins"/>
    <property type="match status" value="1"/>
</dbReference>
<keyword evidence="1 3" id="KW-0489">Methyltransferase</keyword>
<dbReference type="InterPro" id="IPR002792">
    <property type="entry name" value="TRAM_dom"/>
</dbReference>
<dbReference type="InterPro" id="IPR030390">
    <property type="entry name" value="MeTrfase_TrmA_AS"/>
</dbReference>
<proteinExistence type="inferred from homology"/>
<dbReference type="InterPro" id="IPR029063">
    <property type="entry name" value="SAM-dependent_MTases_sf"/>
</dbReference>
<feature type="binding site" evidence="1">
    <location>
        <position position="344"/>
    </location>
    <ligand>
        <name>S-adenosyl-L-methionine</name>
        <dbReference type="ChEBI" id="CHEBI:59789"/>
    </ligand>
</feature>
<feature type="active site" evidence="2">
    <location>
        <position position="419"/>
    </location>
</feature>
<dbReference type="InterPro" id="IPR030391">
    <property type="entry name" value="MeTrfase_TrmA_CS"/>
</dbReference>
<dbReference type="FunFam" id="2.40.50.1070:FF:000003">
    <property type="entry name" value="23S rRNA (Uracil-5-)-methyltransferase RumA"/>
    <property type="match status" value="1"/>
</dbReference>
<dbReference type="PANTHER" id="PTHR11061:SF45">
    <property type="match status" value="1"/>
</dbReference>
<name>A0A2D1KLF4_9LACO</name>
<evidence type="ECO:0000256" key="1">
    <source>
        <dbReference type="PROSITE-ProRule" id="PRU01024"/>
    </source>
</evidence>
<dbReference type="KEGG" id="lcy:LC20004_03055"/>
<gene>
    <name evidence="3" type="ORF">LC20004_03055</name>
</gene>
<keyword evidence="1 3" id="KW-0808">Transferase</keyword>
<dbReference type="RefSeq" id="WP_010014670.1">
    <property type="nucleotide sequence ID" value="NZ_AEOS01000330.1"/>
</dbReference>
<dbReference type="Proteomes" id="UP000223559">
    <property type="component" value="Chromosome"/>
</dbReference>
<keyword evidence="4" id="KW-1185">Reference proteome</keyword>
<reference evidence="3 4" key="1">
    <citation type="submission" date="2016-10" db="EMBL/GenBank/DDBJ databases">
        <title>The whole genome sequencing and assembly of L. cotyniformis subsp. torquens DSM 20004 strain.</title>
        <authorList>
            <person name="Park M.-K."/>
            <person name="Lee Y.-J."/>
            <person name="Yi H."/>
            <person name="Bahn Y.-S."/>
            <person name="Kim J.F."/>
            <person name="Lee D.-W."/>
        </authorList>
    </citation>
    <scope>NUCLEOTIDE SEQUENCE [LARGE SCALE GENOMIC DNA]</scope>
    <source>
        <strain evidence="3 4">DSM 20004</strain>
    </source>
</reference>
<evidence type="ECO:0000313" key="4">
    <source>
        <dbReference type="Proteomes" id="UP000223559"/>
    </source>
</evidence>
<feature type="binding site" evidence="1">
    <location>
        <position position="294"/>
    </location>
    <ligand>
        <name>S-adenosyl-L-methionine</name>
        <dbReference type="ChEBI" id="CHEBI:59789"/>
    </ligand>
</feature>
<feature type="binding site" evidence="1">
    <location>
        <position position="392"/>
    </location>
    <ligand>
        <name>S-adenosyl-L-methionine</name>
        <dbReference type="ChEBI" id="CHEBI:59789"/>
    </ligand>
</feature>
<feature type="binding site" evidence="1">
    <location>
        <position position="323"/>
    </location>
    <ligand>
        <name>S-adenosyl-L-methionine</name>
        <dbReference type="ChEBI" id="CHEBI:59789"/>
    </ligand>
</feature>